<evidence type="ECO:0000313" key="2">
    <source>
        <dbReference type="Proteomes" id="UP000019367"/>
    </source>
</evidence>
<dbReference type="Proteomes" id="UP000019367">
    <property type="component" value="Segment"/>
</dbReference>
<reference evidence="1 2" key="1">
    <citation type="journal article" date="2015" name="Microbiology">
        <title>Genomic and phenotypic characterization of Rhizobium gallicum phage vB_RglS_P106B.</title>
        <authorList>
            <person name="Halmillawewa A.P."/>
            <person name="Restrepo-Cordoba M."/>
            <person name="Yost C.K."/>
            <person name="Hynes M.F."/>
        </authorList>
    </citation>
    <scope>NUCLEOTIDE SEQUENCE [LARGE SCALE GENOMIC DNA]</scope>
</reference>
<protein>
    <submittedName>
        <fullName evidence="1">Uncharacterized protein</fullName>
    </submittedName>
</protein>
<dbReference type="KEGG" id="vg:18503030"/>
<gene>
    <name evidence="1" type="ORF">P106B_84</name>
</gene>
<sequence>MRTKLLREIKAELMRHNVNWEIANGTRHLKIRINGAIVGVISHNPQDRKDAKNVICNIRRYIQRIATT</sequence>
<name>W6EC50_9CAUD</name>
<dbReference type="RefSeq" id="YP_009006010.1">
    <property type="nucleotide sequence ID" value="NC_023566.1"/>
</dbReference>
<dbReference type="EMBL" id="KF977490">
    <property type="protein sequence ID" value="AHJ10767.1"/>
    <property type="molecule type" value="Genomic_DNA"/>
</dbReference>
<evidence type="ECO:0000313" key="1">
    <source>
        <dbReference type="EMBL" id="AHJ10767.1"/>
    </source>
</evidence>
<accession>W6EC50</accession>
<dbReference type="GeneID" id="18503030"/>
<keyword evidence="2" id="KW-1185">Reference proteome</keyword>
<organism evidence="1 2">
    <name type="scientific">Rhizobium phage vB_RglS_P106B</name>
    <dbReference type="NCBI Taxonomy" id="1458697"/>
    <lineage>
        <taxon>Viruses</taxon>
        <taxon>Duplodnaviria</taxon>
        <taxon>Heunggongvirae</taxon>
        <taxon>Uroviricota</taxon>
        <taxon>Caudoviricetes</taxon>
        <taxon>Rigallicvirus</taxon>
        <taxon>Rigallicvirus P106B</taxon>
    </lineage>
</organism>
<proteinExistence type="predicted"/>